<protein>
    <recommendedName>
        <fullName evidence="1">HD-Zip IV C-terminal domain-containing protein</fullName>
    </recommendedName>
</protein>
<organism evidence="2 3">
    <name type="scientific">Solanum verrucosum</name>
    <dbReference type="NCBI Taxonomy" id="315347"/>
    <lineage>
        <taxon>Eukaryota</taxon>
        <taxon>Viridiplantae</taxon>
        <taxon>Streptophyta</taxon>
        <taxon>Embryophyta</taxon>
        <taxon>Tracheophyta</taxon>
        <taxon>Spermatophyta</taxon>
        <taxon>Magnoliopsida</taxon>
        <taxon>eudicotyledons</taxon>
        <taxon>Gunneridae</taxon>
        <taxon>Pentapetalae</taxon>
        <taxon>asterids</taxon>
        <taxon>lamiids</taxon>
        <taxon>Solanales</taxon>
        <taxon>Solanaceae</taxon>
        <taxon>Solanoideae</taxon>
        <taxon>Solaneae</taxon>
        <taxon>Solanum</taxon>
    </lineage>
</organism>
<accession>A0AAF0QIR3</accession>
<name>A0AAF0QIR3_SOLVR</name>
<keyword evidence="3" id="KW-1185">Reference proteome</keyword>
<dbReference type="PANTHER" id="PTHR45654:SF83">
    <property type="entry name" value="START DOMAIN-CONTAINING PROTEIN"/>
    <property type="match status" value="1"/>
</dbReference>
<dbReference type="InterPro" id="IPR042160">
    <property type="entry name" value="HD-Zip_IV"/>
</dbReference>
<dbReference type="InterPro" id="IPR057993">
    <property type="entry name" value="HD-Zip_IV_C"/>
</dbReference>
<evidence type="ECO:0000313" key="2">
    <source>
        <dbReference type="EMBL" id="WMV24494.1"/>
    </source>
</evidence>
<evidence type="ECO:0000313" key="3">
    <source>
        <dbReference type="Proteomes" id="UP001234989"/>
    </source>
</evidence>
<feature type="domain" description="HD-Zip IV C-terminal" evidence="1">
    <location>
        <begin position="257"/>
        <end position="493"/>
    </location>
</feature>
<dbReference type="SUPFAM" id="SSF55961">
    <property type="entry name" value="Bet v1-like"/>
    <property type="match status" value="1"/>
</dbReference>
<dbReference type="EMBL" id="CP133615">
    <property type="protein sequence ID" value="WMV24494.1"/>
    <property type="molecule type" value="Genomic_DNA"/>
</dbReference>
<proteinExistence type="predicted"/>
<evidence type="ECO:0000259" key="1">
    <source>
        <dbReference type="Pfam" id="PF25797"/>
    </source>
</evidence>
<dbReference type="Proteomes" id="UP001234989">
    <property type="component" value="Chromosome 4"/>
</dbReference>
<reference evidence="2" key="1">
    <citation type="submission" date="2023-08" db="EMBL/GenBank/DDBJ databases">
        <title>A de novo genome assembly of Solanum verrucosum Schlechtendal, a Mexican diploid species geographically isolated from the other diploid A-genome species in potato relatives.</title>
        <authorList>
            <person name="Hosaka K."/>
        </authorList>
    </citation>
    <scope>NUCLEOTIDE SEQUENCE</scope>
    <source>
        <tissue evidence="2">Young leaves</tissue>
    </source>
</reference>
<sequence>MGSNMAPPNTSLGYPSNSSYESLLSQNISGSATSYHPPFHQNNNNINVRSHSITNNRISIMSPSPQENYEFHHNNREKSIIFGIVIAALNEMAALLQFDISISFESSVGNACLFHREDYEKIFSNSNQPGKSPTTRFESSKVSGVVPMNAIELIQNFLDPIKWMNMFPTIVTKARTIEVLDSGDLGGSIQLVTWIEHVQVDEKILVHHMFLPLLVVRQTYGAKRWIVTLQRMCERYNVEVGATCLPRHDLKEVLNDPEGLENVMQISLRMVKRFCEILSMTDKLDFPTSSQFKSEDRVSIRKNEEITHQKGFIVTAATSLWLPLSCRTVFNFLKDNKSRCQWDVLAGGNIVTELARIKTGCVRGNNITIIQPYVPEEKNMLILQESSIDELGAFLIYASIDLSTVNSIFNGGDAKKVSILPSGFIICPDGRHNLDTYNIENAQNGSILTMAFQILICHADNNSISLKQQKSAVTSVHSLLSSTVLKIRATLGCSD</sequence>
<dbReference type="AlphaFoldDB" id="A0AAF0QIR3"/>
<dbReference type="Pfam" id="PF25797">
    <property type="entry name" value="PDF2_C"/>
    <property type="match status" value="1"/>
</dbReference>
<gene>
    <name evidence="2" type="ORF">MTR67_017879</name>
</gene>
<dbReference type="PANTHER" id="PTHR45654">
    <property type="entry name" value="HOMEOBOX-LEUCINE ZIPPER PROTEIN MERISTEM L1"/>
    <property type="match status" value="1"/>
</dbReference>